<reference evidence="2 3" key="1">
    <citation type="submission" date="2019-02" db="EMBL/GenBank/DDBJ databases">
        <title>The Batch Genome Submission of Acinetobacter spp. strains.</title>
        <authorList>
            <person name="Qin J."/>
            <person name="Hu Y."/>
            <person name="Ye H."/>
            <person name="Wei L."/>
            <person name="Feng Y."/>
            <person name="Zong Z."/>
        </authorList>
    </citation>
    <scope>NUCLEOTIDE SEQUENCE [LARGE SCALE GENOMIC DNA]</scope>
    <source>
        <strain evidence="2 3">WCHAP100012</strain>
    </source>
</reference>
<dbReference type="Proteomes" id="UP000294065">
    <property type="component" value="Unassembled WGS sequence"/>
</dbReference>
<dbReference type="RefSeq" id="WP_130174036.1">
    <property type="nucleotide sequence ID" value="NZ_SGTH01000007.1"/>
</dbReference>
<feature type="transmembrane region" description="Helical" evidence="1">
    <location>
        <begin position="35"/>
        <end position="52"/>
    </location>
</feature>
<keyword evidence="1" id="KW-0812">Transmembrane</keyword>
<protein>
    <submittedName>
        <fullName evidence="2">Uncharacterized protein</fullName>
    </submittedName>
</protein>
<keyword evidence="1" id="KW-0472">Membrane</keyword>
<comment type="caution">
    <text evidence="2">The sequence shown here is derived from an EMBL/GenBank/DDBJ whole genome shotgun (WGS) entry which is preliminary data.</text>
</comment>
<organism evidence="2 3">
    <name type="scientific">Acinetobacter pittii</name>
    <name type="common">Acinetobacter genomosp. 3</name>
    <dbReference type="NCBI Taxonomy" id="48296"/>
    <lineage>
        <taxon>Bacteria</taxon>
        <taxon>Pseudomonadati</taxon>
        <taxon>Pseudomonadota</taxon>
        <taxon>Gammaproteobacteria</taxon>
        <taxon>Moraxellales</taxon>
        <taxon>Moraxellaceae</taxon>
        <taxon>Acinetobacter</taxon>
        <taxon>Acinetobacter calcoaceticus/baumannii complex</taxon>
    </lineage>
</organism>
<dbReference type="AlphaFoldDB" id="A0AAE8G7P0"/>
<accession>A0AAE8G7P0</accession>
<sequence length="214" mass="25514">MKIGTRLVLSIFLLFLLCLGASILFKKLCGVEGDYLSAFSTLIAAFVAYTLYSDWKIEHKFQLLENYHEDIKKSSSDLYSSVLKIYRTIISFENSIEEDRETYKKSAIQDCYDFYSNLDKSEKTLRGYLDFLSRLNKNNYVKETEDITRFYLGVHFDIYRELLKSFDKYDFNNFKIELMKSEEINIWRKKLIEYEYFGTRGLAEFYLNYLDSNN</sequence>
<evidence type="ECO:0000256" key="1">
    <source>
        <dbReference type="SAM" id="Phobius"/>
    </source>
</evidence>
<gene>
    <name evidence="2" type="ORF">EXD98_16060</name>
</gene>
<proteinExistence type="predicted"/>
<dbReference type="EMBL" id="SGTH01000007">
    <property type="protein sequence ID" value="RZH26685.1"/>
    <property type="molecule type" value="Genomic_DNA"/>
</dbReference>
<evidence type="ECO:0000313" key="3">
    <source>
        <dbReference type="Proteomes" id="UP000294065"/>
    </source>
</evidence>
<name>A0AAE8G7P0_ACIPI</name>
<evidence type="ECO:0000313" key="2">
    <source>
        <dbReference type="EMBL" id="RZH26685.1"/>
    </source>
</evidence>
<keyword evidence="1" id="KW-1133">Transmembrane helix</keyword>